<organism evidence="2">
    <name type="scientific">marine sediment metagenome</name>
    <dbReference type="NCBI Taxonomy" id="412755"/>
    <lineage>
        <taxon>unclassified sequences</taxon>
        <taxon>metagenomes</taxon>
        <taxon>ecological metagenomes</taxon>
    </lineage>
</organism>
<proteinExistence type="predicted"/>
<dbReference type="InterPro" id="IPR000866">
    <property type="entry name" value="AhpC/TSA"/>
</dbReference>
<feature type="domain" description="Alkyl hydroperoxide reductase subunit C/ Thiol specific antioxidant" evidence="1">
    <location>
        <begin position="172"/>
        <end position="266"/>
    </location>
</feature>
<sequence length="295" mass="33599">AWIWKEIALRKKSLGTNLYYINKLEAIGQTCASEILLLANDSGHFDRASQIATSILSDRKTVEVSDYFNLLSYYSEIGDLDQVSRLTTYVSKLILPPVTLSDFRGFRYTHSHPHAVTRIIQQAEDYFKQWQEHAGTDFHYLAQTVEDDYGPANPQHYTLAEYQNNDSTTTDVLATPPSEKYKLLVFVIGAACPACNTQLHDLLNKKDSFSSLDVEIVVISQMGTELDEFHTVIDEGNLIHRTLGAWDEFLESPLHGIFLINDNRQVLWDSITEHAITDIDFLIEESQRVITLNRP</sequence>
<dbReference type="GO" id="GO:0016209">
    <property type="term" value="F:antioxidant activity"/>
    <property type="evidence" value="ECO:0007669"/>
    <property type="project" value="InterPro"/>
</dbReference>
<dbReference type="SUPFAM" id="SSF52833">
    <property type="entry name" value="Thioredoxin-like"/>
    <property type="match status" value="1"/>
</dbReference>
<reference evidence="2" key="1">
    <citation type="journal article" date="2014" name="Front. Microbiol.">
        <title>High frequency of phylogenetically diverse reductive dehalogenase-homologous genes in deep subseafloor sedimentary metagenomes.</title>
        <authorList>
            <person name="Kawai M."/>
            <person name="Futagami T."/>
            <person name="Toyoda A."/>
            <person name="Takaki Y."/>
            <person name="Nishi S."/>
            <person name="Hori S."/>
            <person name="Arai W."/>
            <person name="Tsubouchi T."/>
            <person name="Morono Y."/>
            <person name="Uchiyama I."/>
            <person name="Ito T."/>
            <person name="Fujiyama A."/>
            <person name="Inagaki F."/>
            <person name="Takami H."/>
        </authorList>
    </citation>
    <scope>NUCLEOTIDE SEQUENCE</scope>
    <source>
        <strain evidence="2">Expedition CK06-06</strain>
    </source>
</reference>
<dbReference type="GO" id="GO:0016491">
    <property type="term" value="F:oxidoreductase activity"/>
    <property type="evidence" value="ECO:0007669"/>
    <property type="project" value="InterPro"/>
</dbReference>
<comment type="caution">
    <text evidence="2">The sequence shown here is derived from an EMBL/GenBank/DDBJ whole genome shotgun (WGS) entry which is preliminary data.</text>
</comment>
<dbReference type="Gene3D" id="3.40.30.10">
    <property type="entry name" value="Glutaredoxin"/>
    <property type="match status" value="1"/>
</dbReference>
<dbReference type="InterPro" id="IPR036249">
    <property type="entry name" value="Thioredoxin-like_sf"/>
</dbReference>
<evidence type="ECO:0000259" key="1">
    <source>
        <dbReference type="Pfam" id="PF00578"/>
    </source>
</evidence>
<gene>
    <name evidence="2" type="ORF">S01H4_10770</name>
</gene>
<dbReference type="AlphaFoldDB" id="X0ZEL0"/>
<protein>
    <recommendedName>
        <fullName evidence="1">Alkyl hydroperoxide reductase subunit C/ Thiol specific antioxidant domain-containing protein</fullName>
    </recommendedName>
</protein>
<dbReference type="Pfam" id="PF00578">
    <property type="entry name" value="AhpC-TSA"/>
    <property type="match status" value="1"/>
</dbReference>
<name>X0ZEL0_9ZZZZ</name>
<evidence type="ECO:0000313" key="2">
    <source>
        <dbReference type="EMBL" id="GAG67729.1"/>
    </source>
</evidence>
<accession>X0ZEL0</accession>
<feature type="non-terminal residue" evidence="2">
    <location>
        <position position="1"/>
    </location>
</feature>
<dbReference type="EMBL" id="BART01004194">
    <property type="protein sequence ID" value="GAG67729.1"/>
    <property type="molecule type" value="Genomic_DNA"/>
</dbReference>